<dbReference type="InterPro" id="IPR018181">
    <property type="entry name" value="Heat_shock_70_CS"/>
</dbReference>
<keyword evidence="8" id="KW-0472">Membrane</keyword>
<evidence type="ECO:0000256" key="3">
    <source>
        <dbReference type="ARBA" id="ARBA00022840"/>
    </source>
</evidence>
<feature type="transmembrane region" description="Helical" evidence="8">
    <location>
        <begin position="515"/>
        <end position="536"/>
    </location>
</feature>
<protein>
    <submittedName>
        <fullName evidence="9">Actin-like ATPase involved in cell morphogenesis</fullName>
    </submittedName>
</protein>
<feature type="region of interest" description="Disordered" evidence="7">
    <location>
        <begin position="356"/>
        <end position="504"/>
    </location>
</feature>
<evidence type="ECO:0000256" key="5">
    <source>
        <dbReference type="ARBA" id="ARBA00023186"/>
    </source>
</evidence>
<sequence>MRALAIDFGTSNTVAMLRTPDGRVRPLLFDGSPLLPSAVYLQPDGRITIGKDAERSARLDPSRFEPNPKRRIDDGTIFLGDQEIPVPRVMAYVLEQVMAETRRQLGGDPEQVRMTHPARWGEQRRRLLLEAARIAGMPQPQLIPEPVGAASYFTAVLGSGVPVGRSLAIYDLGGGTFDATVVRRTQTGFEVLAEEGLGDIGGVDFDHAIIEHLGNTYEASHSDLWKRLINPQDAGDRRHRRMLYEDVRGAKEMLSRTSAADIHLPALEVDAHLTREELEALIRPYLERTVTCLERTVTNARLAPKDLVGIFLVGGSSRIPLAAHLIHSELSVAPTTLEQPETVVVEGALCVGGAPTTGFRPQSGAPRQVAPQAQRIAPPQQQRPNQGPPRPMGPQQQVQRPPMPAQQVQQRPIAPPRPPVMAPRPQQQMPRPPMMAPQGQGPRPPMPQARPAQPQPQPQARPAQPMPQPQRPVAPPRPPMMAPQPQPQPQPMPTRPMQVQQATAEPRWYKQPGPMVMIIVAVVVLVGFIGVLAVSLP</sequence>
<feature type="compositionally biased region" description="Pro residues" evidence="7">
    <location>
        <begin position="442"/>
        <end position="494"/>
    </location>
</feature>
<dbReference type="AlphaFoldDB" id="A0A8J7GR18"/>
<feature type="compositionally biased region" description="Pro residues" evidence="7">
    <location>
        <begin position="413"/>
        <end position="422"/>
    </location>
</feature>
<feature type="compositionally biased region" description="Low complexity" evidence="7">
    <location>
        <begin position="365"/>
        <end position="385"/>
    </location>
</feature>
<feature type="region of interest" description="Disordered" evidence="7">
    <location>
        <begin position="51"/>
        <end position="71"/>
    </location>
</feature>
<evidence type="ECO:0000256" key="4">
    <source>
        <dbReference type="ARBA" id="ARBA00023016"/>
    </source>
</evidence>
<dbReference type="Proteomes" id="UP000622552">
    <property type="component" value="Unassembled WGS sequence"/>
</dbReference>
<dbReference type="PROSITE" id="PS00329">
    <property type="entry name" value="HSP70_2"/>
    <property type="match status" value="1"/>
</dbReference>
<keyword evidence="3 6" id="KW-0067">ATP-binding</keyword>
<dbReference type="GO" id="GO:0140662">
    <property type="term" value="F:ATP-dependent protein folding chaperone"/>
    <property type="evidence" value="ECO:0007669"/>
    <property type="project" value="InterPro"/>
</dbReference>
<keyword evidence="8" id="KW-0812">Transmembrane</keyword>
<dbReference type="PANTHER" id="PTHR19375">
    <property type="entry name" value="HEAT SHOCK PROTEIN 70KDA"/>
    <property type="match status" value="1"/>
</dbReference>
<evidence type="ECO:0000256" key="2">
    <source>
        <dbReference type="ARBA" id="ARBA00022741"/>
    </source>
</evidence>
<dbReference type="Gene3D" id="3.90.640.10">
    <property type="entry name" value="Actin, Chain A, domain 4"/>
    <property type="match status" value="1"/>
</dbReference>
<dbReference type="Pfam" id="PF00012">
    <property type="entry name" value="HSP70"/>
    <property type="match status" value="1"/>
</dbReference>
<dbReference type="SUPFAM" id="SSF53067">
    <property type="entry name" value="Actin-like ATPase domain"/>
    <property type="match status" value="2"/>
</dbReference>
<evidence type="ECO:0000256" key="6">
    <source>
        <dbReference type="RuleBase" id="RU003322"/>
    </source>
</evidence>
<feature type="compositionally biased region" description="Low complexity" evidence="7">
    <location>
        <begin position="393"/>
        <end position="412"/>
    </location>
</feature>
<evidence type="ECO:0000313" key="9">
    <source>
        <dbReference type="EMBL" id="MBG6135376.1"/>
    </source>
</evidence>
<evidence type="ECO:0000256" key="1">
    <source>
        <dbReference type="ARBA" id="ARBA00007381"/>
    </source>
</evidence>
<proteinExistence type="inferred from homology"/>
<keyword evidence="10" id="KW-1185">Reference proteome</keyword>
<dbReference type="PRINTS" id="PR00301">
    <property type="entry name" value="HEATSHOCK70"/>
</dbReference>
<evidence type="ECO:0000256" key="8">
    <source>
        <dbReference type="SAM" id="Phobius"/>
    </source>
</evidence>
<reference evidence="9" key="1">
    <citation type="submission" date="2020-11" db="EMBL/GenBank/DDBJ databases">
        <title>Sequencing the genomes of 1000 actinobacteria strains.</title>
        <authorList>
            <person name="Klenk H.-P."/>
        </authorList>
    </citation>
    <scope>NUCLEOTIDE SEQUENCE</scope>
    <source>
        <strain evidence="9">DSM 45356</strain>
    </source>
</reference>
<name>A0A8J7GR18_9ACTN</name>
<dbReference type="EMBL" id="JADOUF010000001">
    <property type="protein sequence ID" value="MBG6135376.1"/>
    <property type="molecule type" value="Genomic_DNA"/>
</dbReference>
<dbReference type="InterPro" id="IPR043129">
    <property type="entry name" value="ATPase_NBD"/>
</dbReference>
<keyword evidence="5" id="KW-0143">Chaperone</keyword>
<evidence type="ECO:0000313" key="10">
    <source>
        <dbReference type="Proteomes" id="UP000622552"/>
    </source>
</evidence>
<organism evidence="9 10">
    <name type="scientific">Longispora fulva</name>
    <dbReference type="NCBI Taxonomy" id="619741"/>
    <lineage>
        <taxon>Bacteria</taxon>
        <taxon>Bacillati</taxon>
        <taxon>Actinomycetota</taxon>
        <taxon>Actinomycetes</taxon>
        <taxon>Micromonosporales</taxon>
        <taxon>Micromonosporaceae</taxon>
        <taxon>Longispora</taxon>
    </lineage>
</organism>
<comment type="similarity">
    <text evidence="1 6">Belongs to the heat shock protein 70 family.</text>
</comment>
<keyword evidence="4" id="KW-0346">Stress response</keyword>
<comment type="caution">
    <text evidence="9">The sequence shown here is derived from an EMBL/GenBank/DDBJ whole genome shotgun (WGS) entry which is preliminary data.</text>
</comment>
<dbReference type="RefSeq" id="WP_197002489.1">
    <property type="nucleotide sequence ID" value="NZ_BONS01000003.1"/>
</dbReference>
<evidence type="ECO:0000256" key="7">
    <source>
        <dbReference type="SAM" id="MobiDB-lite"/>
    </source>
</evidence>
<gene>
    <name evidence="9" type="ORF">IW245_001570</name>
</gene>
<dbReference type="Gene3D" id="3.30.420.40">
    <property type="match status" value="2"/>
</dbReference>
<keyword evidence="2 6" id="KW-0547">Nucleotide-binding</keyword>
<accession>A0A8J7GR18</accession>
<keyword evidence="8" id="KW-1133">Transmembrane helix</keyword>
<dbReference type="InterPro" id="IPR013126">
    <property type="entry name" value="Hsp_70_fam"/>
</dbReference>
<dbReference type="GO" id="GO:0005524">
    <property type="term" value="F:ATP binding"/>
    <property type="evidence" value="ECO:0007669"/>
    <property type="project" value="UniProtKB-KW"/>
</dbReference>